<name>A0A3S4FVE0_SERRU</name>
<dbReference type="SUPFAM" id="SSF143744">
    <property type="entry name" value="GlcG-like"/>
    <property type="match status" value="1"/>
</dbReference>
<accession>A0A3S4FVE0</accession>
<dbReference type="AlphaFoldDB" id="A0A3S4FVE0"/>
<dbReference type="Gene3D" id="3.30.450.150">
    <property type="entry name" value="Haem-degrading domain"/>
    <property type="match status" value="1"/>
</dbReference>
<evidence type="ECO:0000313" key="4">
    <source>
        <dbReference type="Proteomes" id="UP000271603"/>
    </source>
</evidence>
<dbReference type="Proteomes" id="UP000271603">
    <property type="component" value="Chromosome"/>
</dbReference>
<evidence type="ECO:0000313" key="3">
    <source>
        <dbReference type="EMBL" id="VTP61849.1"/>
    </source>
</evidence>
<dbReference type="Proteomes" id="UP000307968">
    <property type="component" value="Chromosome"/>
</dbReference>
<evidence type="ECO:0000313" key="5">
    <source>
        <dbReference type="Proteomes" id="UP000307968"/>
    </source>
</evidence>
<dbReference type="EMBL" id="LR134155">
    <property type="protein sequence ID" value="VEA73239.1"/>
    <property type="molecule type" value="Genomic_DNA"/>
</dbReference>
<reference evidence="2 4" key="1">
    <citation type="submission" date="2018-12" db="EMBL/GenBank/DDBJ databases">
        <authorList>
            <consortium name="Pathogen Informatics"/>
        </authorList>
    </citation>
    <scope>NUCLEOTIDE SEQUENCE [LARGE SCALE GENOMIC DNA]</scope>
    <source>
        <strain evidence="3 5">NCTC12971</strain>
        <strain evidence="2 4">NCTC9419</strain>
    </source>
</reference>
<dbReference type="InterPro" id="IPR005624">
    <property type="entry name" value="PduO/GlcC-like"/>
</dbReference>
<feature type="signal peptide" evidence="1">
    <location>
        <begin position="1"/>
        <end position="21"/>
    </location>
</feature>
<sequence length="153" mass="15889">MKKMLLLTAALLTVSAGHAVAAAAAPLTNQQANQLIDNVRHSLQAQRSTGCVAVVDRGGLLLAFQRFDGAPLGCVDAALGKARTSALYRTPSLKFMQRLQNGETTVLAIPHALALGGGYPLTRDDDVVGAIGVSTPKQELDNQASQTAAATLQ</sequence>
<proteinExistence type="predicted"/>
<protein>
    <submittedName>
        <fullName evidence="2">Domain of uncharacterized function (DUF336)</fullName>
    </submittedName>
</protein>
<organism evidence="2 4">
    <name type="scientific">Serratia rubidaea</name>
    <name type="common">Serratia marinorubra</name>
    <dbReference type="NCBI Taxonomy" id="61652"/>
    <lineage>
        <taxon>Bacteria</taxon>
        <taxon>Pseudomonadati</taxon>
        <taxon>Pseudomonadota</taxon>
        <taxon>Gammaproteobacteria</taxon>
        <taxon>Enterobacterales</taxon>
        <taxon>Yersiniaceae</taxon>
        <taxon>Serratia</taxon>
    </lineage>
</organism>
<dbReference type="InterPro" id="IPR052517">
    <property type="entry name" value="GlcG_carb_metab_protein"/>
</dbReference>
<keyword evidence="1" id="KW-0732">Signal</keyword>
<dbReference type="Pfam" id="PF03928">
    <property type="entry name" value="HbpS-like"/>
    <property type="match status" value="1"/>
</dbReference>
<dbReference type="InterPro" id="IPR038084">
    <property type="entry name" value="PduO/GlcC-like_sf"/>
</dbReference>
<dbReference type="STRING" id="61652.AXX16_3214"/>
<evidence type="ECO:0000256" key="1">
    <source>
        <dbReference type="SAM" id="SignalP"/>
    </source>
</evidence>
<feature type="chain" id="PRO_5036094907" evidence="1">
    <location>
        <begin position="22"/>
        <end position="153"/>
    </location>
</feature>
<dbReference type="EMBL" id="LR590463">
    <property type="protein sequence ID" value="VTP61849.1"/>
    <property type="molecule type" value="Genomic_DNA"/>
</dbReference>
<dbReference type="PANTHER" id="PTHR34309:SF1">
    <property type="entry name" value="PROTEIN GLCG"/>
    <property type="match status" value="1"/>
</dbReference>
<evidence type="ECO:0000313" key="2">
    <source>
        <dbReference type="EMBL" id="VEA73239.1"/>
    </source>
</evidence>
<gene>
    <name evidence="3" type="ORF">NCTC12971_02337</name>
    <name evidence="2" type="ORF">NCTC9419_04867</name>
</gene>
<dbReference type="PANTHER" id="PTHR34309">
    <property type="entry name" value="SLR1406 PROTEIN"/>
    <property type="match status" value="1"/>
</dbReference>